<name>A0A4Y1RC85_PRUDU</name>
<accession>A0A4Y1RC85</accession>
<dbReference type="SUPFAM" id="SSF49562">
    <property type="entry name" value="C2 domain (Calcium/lipid-binding domain, CaLB)"/>
    <property type="match status" value="2"/>
</dbReference>
<feature type="domain" description="SMP-LTD" evidence="9">
    <location>
        <begin position="779"/>
        <end position="975"/>
    </location>
</feature>
<feature type="compositionally biased region" description="Basic residues" evidence="6">
    <location>
        <begin position="627"/>
        <end position="636"/>
    </location>
</feature>
<feature type="transmembrane region" description="Helical" evidence="7">
    <location>
        <begin position="20"/>
        <end position="49"/>
    </location>
</feature>
<dbReference type="GO" id="GO:0006869">
    <property type="term" value="P:lipid transport"/>
    <property type="evidence" value="ECO:0007669"/>
    <property type="project" value="UniProtKB-KW"/>
</dbReference>
<keyword evidence="2" id="KW-0813">Transport</keyword>
<feature type="region of interest" description="Disordered" evidence="6">
    <location>
        <begin position="1186"/>
        <end position="1210"/>
    </location>
</feature>
<feature type="domain" description="C2" evidence="8">
    <location>
        <begin position="274"/>
        <end position="390"/>
    </location>
</feature>
<evidence type="ECO:0000256" key="4">
    <source>
        <dbReference type="ARBA" id="ARBA00023121"/>
    </source>
</evidence>
<keyword evidence="7" id="KW-1133">Transmembrane helix</keyword>
<evidence type="ECO:0000256" key="1">
    <source>
        <dbReference type="ARBA" id="ARBA00004370"/>
    </source>
</evidence>
<dbReference type="Pfam" id="PF25669">
    <property type="entry name" value="SMP_MUG190-like"/>
    <property type="match status" value="1"/>
</dbReference>
<protein>
    <submittedName>
        <fullName evidence="10">Calcium-dependent lipid-binding family protein</fullName>
    </submittedName>
</protein>
<dbReference type="CDD" id="cd21669">
    <property type="entry name" value="SMP_SF"/>
    <property type="match status" value="2"/>
</dbReference>
<keyword evidence="3" id="KW-0445">Lipid transport</keyword>
<evidence type="ECO:0000259" key="9">
    <source>
        <dbReference type="PROSITE" id="PS51847"/>
    </source>
</evidence>
<proteinExistence type="predicted"/>
<keyword evidence="4" id="KW-0446">Lipid-binding</keyword>
<dbReference type="InterPro" id="IPR000008">
    <property type="entry name" value="C2_dom"/>
</dbReference>
<evidence type="ECO:0000256" key="3">
    <source>
        <dbReference type="ARBA" id="ARBA00023055"/>
    </source>
</evidence>
<evidence type="ECO:0000256" key="5">
    <source>
        <dbReference type="ARBA" id="ARBA00023136"/>
    </source>
</evidence>
<feature type="region of interest" description="Disordered" evidence="6">
    <location>
        <begin position="587"/>
        <end position="667"/>
    </location>
</feature>
<keyword evidence="7" id="KW-0812">Transmembrane</keyword>
<feature type="compositionally biased region" description="Low complexity" evidence="6">
    <location>
        <begin position="1111"/>
        <end position="1126"/>
    </location>
</feature>
<evidence type="ECO:0000256" key="7">
    <source>
        <dbReference type="SAM" id="Phobius"/>
    </source>
</evidence>
<feature type="region of interest" description="Disordered" evidence="6">
    <location>
        <begin position="1110"/>
        <end position="1133"/>
    </location>
</feature>
<dbReference type="GO" id="GO:0016020">
    <property type="term" value="C:membrane"/>
    <property type="evidence" value="ECO:0007669"/>
    <property type="project" value="UniProtKB-SubCell"/>
</dbReference>
<feature type="domain" description="SMP-LTD" evidence="9">
    <location>
        <begin position="77"/>
        <end position="271"/>
    </location>
</feature>
<feature type="compositionally biased region" description="Polar residues" evidence="6">
    <location>
        <begin position="1186"/>
        <end position="1195"/>
    </location>
</feature>
<dbReference type="CDD" id="cd00030">
    <property type="entry name" value="C2"/>
    <property type="match status" value="2"/>
</dbReference>
<dbReference type="PANTHER" id="PTHR47042:SF4">
    <property type="entry name" value="OS02G0313700 PROTEIN"/>
    <property type="match status" value="1"/>
</dbReference>
<keyword evidence="5 7" id="KW-0472">Membrane</keyword>
<dbReference type="InterPro" id="IPR052847">
    <property type="entry name" value="Ext_Synaptotagmin/KAHRP-like"/>
</dbReference>
<evidence type="ECO:0000259" key="8">
    <source>
        <dbReference type="PROSITE" id="PS50004"/>
    </source>
</evidence>
<feature type="region of interest" description="Disordered" evidence="6">
    <location>
        <begin position="1265"/>
        <end position="1289"/>
    </location>
</feature>
<feature type="domain" description="C2" evidence="8">
    <location>
        <begin position="964"/>
        <end position="1078"/>
    </location>
</feature>
<dbReference type="GO" id="GO:0008289">
    <property type="term" value="F:lipid binding"/>
    <property type="evidence" value="ECO:0007669"/>
    <property type="project" value="UniProtKB-KW"/>
</dbReference>
<dbReference type="SMART" id="SM00239">
    <property type="entry name" value="C2"/>
    <property type="match status" value="2"/>
</dbReference>
<evidence type="ECO:0000313" key="10">
    <source>
        <dbReference type="EMBL" id="BBH01587.1"/>
    </source>
</evidence>
<evidence type="ECO:0000256" key="2">
    <source>
        <dbReference type="ARBA" id="ARBA00022448"/>
    </source>
</evidence>
<comment type="subcellular location">
    <subcellularLocation>
        <location evidence="1">Membrane</location>
    </subcellularLocation>
</comment>
<dbReference type="InterPro" id="IPR031468">
    <property type="entry name" value="SMP_LBD"/>
</dbReference>
<dbReference type="Pfam" id="PF00168">
    <property type="entry name" value="C2"/>
    <property type="match status" value="2"/>
</dbReference>
<organism evidence="10">
    <name type="scientific">Prunus dulcis</name>
    <name type="common">Almond</name>
    <name type="synonym">Amygdalus dulcis</name>
    <dbReference type="NCBI Taxonomy" id="3755"/>
    <lineage>
        <taxon>Eukaryota</taxon>
        <taxon>Viridiplantae</taxon>
        <taxon>Streptophyta</taxon>
        <taxon>Embryophyta</taxon>
        <taxon>Tracheophyta</taxon>
        <taxon>Spermatophyta</taxon>
        <taxon>Magnoliopsida</taxon>
        <taxon>eudicotyledons</taxon>
        <taxon>Gunneridae</taxon>
        <taxon>Pentapetalae</taxon>
        <taxon>rosids</taxon>
        <taxon>fabids</taxon>
        <taxon>Rosales</taxon>
        <taxon>Rosaceae</taxon>
        <taxon>Amygdaloideae</taxon>
        <taxon>Amygdaleae</taxon>
        <taxon>Prunus</taxon>
    </lineage>
</organism>
<gene>
    <name evidence="10" type="ORF">Prudu_011892</name>
</gene>
<dbReference type="EMBL" id="AP019300">
    <property type="protein sequence ID" value="BBH01587.1"/>
    <property type="molecule type" value="Genomic_DNA"/>
</dbReference>
<sequence length="1307" mass="148629">MEEEEDMDVTEVTVIHHVGIVLMMLWFLSHFNCCHPVAYFFSLIYLYLVHERYVMRLRRKLQFDERKQANQRRVLSDSETVRWLNHAVEKIWPICMEQIASQKILLPIIPWFLEKYKPWTVGKAVVQHLYLGRNPPMFTEMRVLRQSTDDDHLVLELGMNFLTADDMLGILAVKLRKRLGFGIWTKLHITGMHVEGKVLIGVKFLRKWPFLGRVRLCFVEPPYFQMTVKPIFTRGLDVTEVPGIDGWLDKLLAIAFEQTLVQPNMLVVDMEKFTSPEPENWFSVDEKEPVAHVRIEVIEASDMKPSDLNGFADPYVKGQMGVYQFKTKIQKKTLTPKWHEEFKIPIITWDSPNVLAIEVHDKDIFVDDTLGDCSIKISDLRDGGRHDMWLPLQNIKTAGRLHIAVTVVEDNGKGDDCPDIPEMLDVEDKRNSFANETANKSSFSSVSSEKSPRVADHFEPIDIEGQKETGIWVHHPGSEVSQTWETRKGKGRRLNTQIHGEANGTNGRSSVASGTQVNDGSSTDENPEDRHPMASFRRGLHKIFHRNSKKEDNSSSFTEAVPTPRVNLRAINEKEAGVKFVVEDNISVPPSGKVSKEGALSSGESGPDSPGKGKVKSFFRNAEKSVKRALSKKGSRKSQADSCAVSERDILEGSNSSDDESLPSPPFVEMIPVASRDIPCGSVNDSSKPEEDVVQPVIFTAVDAEGPTEKVEHEELVRPMEKVELEEVEKVHEEVDSPGRNGDGLYEPLKVHEQYVMRLRKKLQFEERKQANQRRVLSDSETLRWLNHAIEKIWPICMEQIASQKILLPIIPWFLEKYKPWTAKQAVVQHLYLGRNAPMLTDMRVVRQSTDDDHLVLELGLNFLTADDMIAILAVKLRKRLGFGMWAKLHITGMHIEGKVLIGVKFLRRWPFLGRVRLCFVEPPYFQMTVKPIFTHGLDVTVLPGIAGWLPNMLVVDMEKFVSPKSESWFSVNEKEPLAHAKVEVIEASDMKASDMNGFSDPYVKGQLGLYRFRTKIQKKTLAPKWREEFKIPIITWESPNILAIEVRDKDRFVDDALGECFINIADLRDGQRHDMWLPLENIKTGRLHLAVTVIEDNVKEKVDVEDKRNSFASDANKSSFSSASSEKSHRVADNFEPIDVEGQKETGIWVHHPGSEVSQTWESRKGKGRLLDNEIQNDAGSYNSVISATQNNDDSGTDRNPGEKRRMKSVRKGLNRICSVFHRNSKKDLSSDSFKESVRSAHINLRAVHEKEIGVKFIVEDDLSGPLSSKHGEKSTRNIKHSTGKDSGKSQTVYSFTFEMVMSQEQ</sequence>
<dbReference type="Gene3D" id="2.60.40.150">
    <property type="entry name" value="C2 domain"/>
    <property type="match status" value="2"/>
</dbReference>
<feature type="region of interest" description="Disordered" evidence="6">
    <location>
        <begin position="468"/>
        <end position="532"/>
    </location>
</feature>
<evidence type="ECO:0000256" key="6">
    <source>
        <dbReference type="SAM" id="MobiDB-lite"/>
    </source>
</evidence>
<dbReference type="PANTHER" id="PTHR47042">
    <property type="entry name" value="C2 DOMAIN-CONTAINING PROTEIN-LIKE"/>
    <property type="match status" value="1"/>
</dbReference>
<reference evidence="10" key="1">
    <citation type="journal article" date="2019" name="Science">
        <title>Mutation of a bHLH transcription factor allowed almond domestication.</title>
        <authorList>
            <person name="Sanchez-Perez R."/>
            <person name="Pavan S."/>
            <person name="Mazzeo R."/>
            <person name="Moldovan C."/>
            <person name="Aiese Cigliano R."/>
            <person name="Del Cueto J."/>
            <person name="Ricciardi F."/>
            <person name="Lotti C."/>
            <person name="Ricciardi L."/>
            <person name="Dicenta F."/>
            <person name="Lopez-Marques R.L."/>
            <person name="Lindberg Moller B."/>
        </authorList>
    </citation>
    <scope>NUCLEOTIDE SEQUENCE</scope>
</reference>
<dbReference type="PROSITE" id="PS50004">
    <property type="entry name" value="C2"/>
    <property type="match status" value="2"/>
</dbReference>
<dbReference type="PROSITE" id="PS51847">
    <property type="entry name" value="SMP"/>
    <property type="match status" value="2"/>
</dbReference>
<feature type="compositionally biased region" description="Polar residues" evidence="6">
    <location>
        <begin position="494"/>
        <end position="524"/>
    </location>
</feature>
<dbReference type="InterPro" id="IPR035892">
    <property type="entry name" value="C2_domain_sf"/>
</dbReference>